<dbReference type="HOGENOM" id="CLU_139515_0_0_1"/>
<organism evidence="1 2">
    <name type="scientific">Pisolithus microcarpus 441</name>
    <dbReference type="NCBI Taxonomy" id="765257"/>
    <lineage>
        <taxon>Eukaryota</taxon>
        <taxon>Fungi</taxon>
        <taxon>Dikarya</taxon>
        <taxon>Basidiomycota</taxon>
        <taxon>Agaricomycotina</taxon>
        <taxon>Agaricomycetes</taxon>
        <taxon>Agaricomycetidae</taxon>
        <taxon>Boletales</taxon>
        <taxon>Sclerodermatineae</taxon>
        <taxon>Pisolithaceae</taxon>
        <taxon>Pisolithus</taxon>
    </lineage>
</organism>
<feature type="non-terminal residue" evidence="1">
    <location>
        <position position="1"/>
    </location>
</feature>
<keyword evidence="2" id="KW-1185">Reference proteome</keyword>
<dbReference type="EMBL" id="KN833725">
    <property type="protein sequence ID" value="KIK23512.1"/>
    <property type="molecule type" value="Genomic_DNA"/>
</dbReference>
<dbReference type="STRING" id="765257.A0A0C9ZMF0"/>
<gene>
    <name evidence="1" type="ORF">PISMIDRAFT_100358</name>
</gene>
<name>A0A0C9ZMF0_9AGAM</name>
<evidence type="ECO:0000313" key="2">
    <source>
        <dbReference type="Proteomes" id="UP000054018"/>
    </source>
</evidence>
<evidence type="ECO:0000313" key="1">
    <source>
        <dbReference type="EMBL" id="KIK23512.1"/>
    </source>
</evidence>
<dbReference type="OrthoDB" id="5424209at2759"/>
<protein>
    <submittedName>
        <fullName evidence="1">Uncharacterized protein</fullName>
    </submittedName>
</protein>
<reference evidence="1 2" key="1">
    <citation type="submission" date="2014-04" db="EMBL/GenBank/DDBJ databases">
        <authorList>
            <consortium name="DOE Joint Genome Institute"/>
            <person name="Kuo A."/>
            <person name="Kohler A."/>
            <person name="Costa M.D."/>
            <person name="Nagy L.G."/>
            <person name="Floudas D."/>
            <person name="Copeland A."/>
            <person name="Barry K.W."/>
            <person name="Cichocki N."/>
            <person name="Veneault-Fourrey C."/>
            <person name="LaButti K."/>
            <person name="Lindquist E.A."/>
            <person name="Lipzen A."/>
            <person name="Lundell T."/>
            <person name="Morin E."/>
            <person name="Murat C."/>
            <person name="Sun H."/>
            <person name="Tunlid A."/>
            <person name="Henrissat B."/>
            <person name="Grigoriev I.V."/>
            <person name="Hibbett D.S."/>
            <person name="Martin F."/>
            <person name="Nordberg H.P."/>
            <person name="Cantor M.N."/>
            <person name="Hua S.X."/>
        </authorList>
    </citation>
    <scope>NUCLEOTIDE SEQUENCE [LARGE SCALE GENOMIC DNA]</scope>
    <source>
        <strain evidence="1 2">441</strain>
    </source>
</reference>
<proteinExistence type="predicted"/>
<accession>A0A0C9ZMF0</accession>
<dbReference type="AlphaFoldDB" id="A0A0C9ZMF0"/>
<sequence length="161" mass="17448">DKFDWDTFSGSKVYVGGNLSSLDYDKLMFPRPEDRAIYKYPKDGLIRAFGVIQADETHNPKHLDANGECCLLVIKNGLTADTTTCWVNGVESFTRIYDECGIEGTSMQIAVLPYGNANGPFSAPGDSASIVLDKDGRILGMITRSAGATNGTGVTHATPYW</sequence>
<feature type="non-terminal residue" evidence="1">
    <location>
        <position position="161"/>
    </location>
</feature>
<dbReference type="Proteomes" id="UP000054018">
    <property type="component" value="Unassembled WGS sequence"/>
</dbReference>
<reference evidence="2" key="2">
    <citation type="submission" date="2015-01" db="EMBL/GenBank/DDBJ databases">
        <title>Evolutionary Origins and Diversification of the Mycorrhizal Mutualists.</title>
        <authorList>
            <consortium name="DOE Joint Genome Institute"/>
            <consortium name="Mycorrhizal Genomics Consortium"/>
            <person name="Kohler A."/>
            <person name="Kuo A."/>
            <person name="Nagy L.G."/>
            <person name="Floudas D."/>
            <person name="Copeland A."/>
            <person name="Barry K.W."/>
            <person name="Cichocki N."/>
            <person name="Veneault-Fourrey C."/>
            <person name="LaButti K."/>
            <person name="Lindquist E.A."/>
            <person name="Lipzen A."/>
            <person name="Lundell T."/>
            <person name="Morin E."/>
            <person name="Murat C."/>
            <person name="Riley R."/>
            <person name="Ohm R."/>
            <person name="Sun H."/>
            <person name="Tunlid A."/>
            <person name="Henrissat B."/>
            <person name="Grigoriev I.V."/>
            <person name="Hibbett D.S."/>
            <person name="Martin F."/>
        </authorList>
    </citation>
    <scope>NUCLEOTIDE SEQUENCE [LARGE SCALE GENOMIC DNA]</scope>
    <source>
        <strain evidence="2">441</strain>
    </source>
</reference>